<keyword evidence="12 14" id="KW-0411">Iron-sulfur</keyword>
<keyword evidence="11 14" id="KW-0408">Iron</keyword>
<dbReference type="NCBIfam" id="NF004616">
    <property type="entry name" value="PRK05950.1"/>
    <property type="match status" value="1"/>
</dbReference>
<evidence type="ECO:0000256" key="1">
    <source>
        <dbReference type="ARBA" id="ARBA00004894"/>
    </source>
</evidence>
<dbReference type="InterPro" id="IPR036010">
    <property type="entry name" value="2Fe-2S_ferredoxin-like_sf"/>
</dbReference>
<keyword evidence="8 14" id="KW-0001">2Fe-2S</keyword>
<dbReference type="InterPro" id="IPR006058">
    <property type="entry name" value="2Fe2S_fd_BS"/>
</dbReference>
<evidence type="ECO:0000256" key="9">
    <source>
        <dbReference type="ARBA" id="ARBA00022723"/>
    </source>
</evidence>
<evidence type="ECO:0000256" key="4">
    <source>
        <dbReference type="ARBA" id="ARBA00012792"/>
    </source>
</evidence>
<dbReference type="CDD" id="cd00207">
    <property type="entry name" value="fer2"/>
    <property type="match status" value="1"/>
</dbReference>
<dbReference type="PROSITE" id="PS00197">
    <property type="entry name" value="2FE2S_FER_1"/>
    <property type="match status" value="1"/>
</dbReference>
<dbReference type="InterPro" id="IPR009051">
    <property type="entry name" value="Helical_ferredxn"/>
</dbReference>
<dbReference type="InterPro" id="IPR050573">
    <property type="entry name" value="SDH/FRD_Iron-Sulfur"/>
</dbReference>
<evidence type="ECO:0000256" key="3">
    <source>
        <dbReference type="ARBA" id="ARBA00011294"/>
    </source>
</evidence>
<evidence type="ECO:0000313" key="18">
    <source>
        <dbReference type="Proteomes" id="UP000306441"/>
    </source>
</evidence>
<keyword evidence="6 14" id="KW-0004">4Fe-4S</keyword>
<feature type="domain" description="2Fe-2S ferredoxin-type" evidence="15">
    <location>
        <begin position="56"/>
        <end position="145"/>
    </location>
</feature>
<keyword evidence="7" id="KW-0816">Tricarboxylic acid cycle</keyword>
<dbReference type="InterPro" id="IPR017896">
    <property type="entry name" value="4Fe4S_Fe-S-bd"/>
</dbReference>
<name>A0ABY2Q329_9HYPH</name>
<dbReference type="EC" id="1.3.5.1" evidence="4 14"/>
<evidence type="ECO:0000256" key="5">
    <source>
        <dbReference type="ARBA" id="ARBA00022131"/>
    </source>
</evidence>
<reference evidence="17 18" key="1">
    <citation type="submission" date="2019-04" db="EMBL/GenBank/DDBJ databases">
        <title>Mesorhizobium composti sp. nov., isolated from compost.</title>
        <authorList>
            <person name="Lin S.-Y."/>
            <person name="Hameed A."/>
            <person name="Hsieh Y.-T."/>
            <person name="Young C.-C."/>
        </authorList>
    </citation>
    <scope>NUCLEOTIDE SEQUENCE [LARGE SCALE GENOMIC DNA]</scope>
    <source>
        <strain evidence="17 18">CC-YTH430</strain>
    </source>
</reference>
<keyword evidence="9 14" id="KW-0479">Metal-binding</keyword>
<dbReference type="EMBL" id="SSNY01000011">
    <property type="protein sequence ID" value="THF55410.1"/>
    <property type="molecule type" value="Genomic_DNA"/>
</dbReference>
<dbReference type="PANTHER" id="PTHR11921">
    <property type="entry name" value="SUCCINATE DEHYDROGENASE IRON-SULFUR PROTEIN"/>
    <property type="match status" value="1"/>
</dbReference>
<comment type="catalytic activity">
    <reaction evidence="14">
        <text>a quinone + succinate = fumarate + a quinol</text>
        <dbReference type="Rhea" id="RHEA:40523"/>
        <dbReference type="ChEBI" id="CHEBI:24646"/>
        <dbReference type="ChEBI" id="CHEBI:29806"/>
        <dbReference type="ChEBI" id="CHEBI:30031"/>
        <dbReference type="ChEBI" id="CHEBI:132124"/>
        <dbReference type="EC" id="1.3.5.1"/>
    </reaction>
</comment>
<dbReference type="InterPro" id="IPR004489">
    <property type="entry name" value="Succ_DH/fum_Rdtase_Fe-S"/>
</dbReference>
<dbReference type="Pfam" id="PF13534">
    <property type="entry name" value="Fer4_17"/>
    <property type="match status" value="1"/>
</dbReference>
<evidence type="ECO:0000256" key="8">
    <source>
        <dbReference type="ARBA" id="ARBA00022714"/>
    </source>
</evidence>
<comment type="cofactor">
    <cofactor evidence="14">
        <name>[4Fe-4S] cluster</name>
        <dbReference type="ChEBI" id="CHEBI:49883"/>
    </cofactor>
    <text evidence="14">Binds 1 [4Fe-4S] cluster.</text>
</comment>
<dbReference type="InterPro" id="IPR025192">
    <property type="entry name" value="Succ_DH/fum_Rdtase_N"/>
</dbReference>
<dbReference type="PANTHER" id="PTHR11921:SF29">
    <property type="entry name" value="SUCCINATE DEHYDROGENASE [UBIQUINONE] IRON-SULFUR SUBUNIT, MITOCHONDRIAL"/>
    <property type="match status" value="1"/>
</dbReference>
<protein>
    <recommendedName>
        <fullName evidence="5 14">Succinate dehydrogenase iron-sulfur subunit</fullName>
        <ecNumber evidence="4 14">1.3.5.1</ecNumber>
    </recommendedName>
</protein>
<accession>A0ABY2Q329</accession>
<comment type="similarity">
    <text evidence="2 14">Belongs to the succinate dehydrogenase/fumarate reductase iron-sulfur protein family.</text>
</comment>
<evidence type="ECO:0000256" key="14">
    <source>
        <dbReference type="RuleBase" id="RU361237"/>
    </source>
</evidence>
<keyword evidence="18" id="KW-1185">Reference proteome</keyword>
<proteinExistence type="inferred from homology"/>
<comment type="subunit">
    <text evidence="3">Part of an enzyme complex containing four subunits: a flavoprotein, an iron-sulfur, cytochrome b-556, and a hydrophobic anchor protein.</text>
</comment>
<comment type="caution">
    <text evidence="17">The sequence shown here is derived from an EMBL/GenBank/DDBJ whole genome shotgun (WGS) entry which is preliminary data.</text>
</comment>
<comment type="cofactor">
    <cofactor evidence="14">
        <name>[2Fe-2S] cluster</name>
        <dbReference type="ChEBI" id="CHEBI:190135"/>
    </cofactor>
    <text evidence="14">Binds 1 [2Fe-2S] cluster.</text>
</comment>
<sequence>MPRTDAFIVRSSDQVPKHPLLKRFPVPRNFGVTPGSRIERGRTWAAPAGAVRTKAFEIYRYDPDGDDNPRLDTFEVDLDACGPMVLDALIWIKNNVDPTLTFRRSCREGICGSCAMNIDGANWLACTRYIEETGTPAQIYPLANMRIIKDLVPDLTHVLAQYEMIEPWLQATTPAPDRERLQAPEDRAKLDGYYECILCFCCTSGCPSHWWNGDRFLGPAALLQAWRWLTDSRDEAAGERLDLLEDPFRLYRCHTILNCTRTCPKGLNPGKAIAQIKKMIVDRQS</sequence>
<evidence type="ECO:0000256" key="10">
    <source>
        <dbReference type="ARBA" id="ARBA00023002"/>
    </source>
</evidence>
<evidence type="ECO:0000256" key="11">
    <source>
        <dbReference type="ARBA" id="ARBA00023004"/>
    </source>
</evidence>
<dbReference type="InterPro" id="IPR001041">
    <property type="entry name" value="2Fe-2S_ferredoxin-type"/>
</dbReference>
<dbReference type="PROSITE" id="PS51379">
    <property type="entry name" value="4FE4S_FER_2"/>
    <property type="match status" value="1"/>
</dbReference>
<keyword evidence="10" id="KW-0560">Oxidoreductase</keyword>
<evidence type="ECO:0000256" key="2">
    <source>
        <dbReference type="ARBA" id="ARBA00009433"/>
    </source>
</evidence>
<dbReference type="PROSITE" id="PS51085">
    <property type="entry name" value="2FE2S_FER_2"/>
    <property type="match status" value="1"/>
</dbReference>
<dbReference type="InterPro" id="IPR012675">
    <property type="entry name" value="Beta-grasp_dom_sf"/>
</dbReference>
<dbReference type="SUPFAM" id="SSF54292">
    <property type="entry name" value="2Fe-2S ferredoxin-like"/>
    <property type="match status" value="1"/>
</dbReference>
<dbReference type="InterPro" id="IPR017900">
    <property type="entry name" value="4Fe4S_Fe_S_CS"/>
</dbReference>
<dbReference type="NCBIfam" id="TIGR00384">
    <property type="entry name" value="dhsB"/>
    <property type="match status" value="1"/>
</dbReference>
<evidence type="ECO:0000256" key="6">
    <source>
        <dbReference type="ARBA" id="ARBA00022485"/>
    </source>
</evidence>
<dbReference type="RefSeq" id="WP_136359448.1">
    <property type="nucleotide sequence ID" value="NZ_SSNY01000011.1"/>
</dbReference>
<evidence type="ECO:0000256" key="7">
    <source>
        <dbReference type="ARBA" id="ARBA00022532"/>
    </source>
</evidence>
<dbReference type="Proteomes" id="UP000306441">
    <property type="component" value="Unassembled WGS sequence"/>
</dbReference>
<evidence type="ECO:0000259" key="15">
    <source>
        <dbReference type="PROSITE" id="PS51085"/>
    </source>
</evidence>
<evidence type="ECO:0000313" key="17">
    <source>
        <dbReference type="EMBL" id="THF55410.1"/>
    </source>
</evidence>
<keyword evidence="13 14" id="KW-0003">3Fe-4S</keyword>
<evidence type="ECO:0000259" key="16">
    <source>
        <dbReference type="PROSITE" id="PS51379"/>
    </source>
</evidence>
<dbReference type="PROSITE" id="PS00198">
    <property type="entry name" value="4FE4S_FER_1"/>
    <property type="match status" value="1"/>
</dbReference>
<gene>
    <name evidence="17" type="ORF">E6C48_17380</name>
</gene>
<dbReference type="Gene3D" id="1.10.1060.10">
    <property type="entry name" value="Alpha-helical ferredoxin"/>
    <property type="match status" value="1"/>
</dbReference>
<evidence type="ECO:0000256" key="12">
    <source>
        <dbReference type="ARBA" id="ARBA00023014"/>
    </source>
</evidence>
<dbReference type="Gene3D" id="3.10.20.30">
    <property type="match status" value="1"/>
</dbReference>
<dbReference type="SUPFAM" id="SSF46548">
    <property type="entry name" value="alpha-helical ferredoxin"/>
    <property type="match status" value="1"/>
</dbReference>
<comment type="pathway">
    <text evidence="1">Carbohydrate metabolism; tricarboxylic acid cycle; fumarate from succinate (bacterial route): step 1/1.</text>
</comment>
<evidence type="ECO:0000256" key="13">
    <source>
        <dbReference type="ARBA" id="ARBA00023291"/>
    </source>
</evidence>
<feature type="domain" description="4Fe-4S ferredoxin-type" evidence="16">
    <location>
        <begin position="186"/>
        <end position="216"/>
    </location>
</feature>
<organism evidence="17 18">
    <name type="scientific">Ollibium composti</name>
    <dbReference type="NCBI Taxonomy" id="2675109"/>
    <lineage>
        <taxon>Bacteria</taxon>
        <taxon>Pseudomonadati</taxon>
        <taxon>Pseudomonadota</taxon>
        <taxon>Alphaproteobacteria</taxon>
        <taxon>Hyphomicrobiales</taxon>
        <taxon>Phyllobacteriaceae</taxon>
        <taxon>Ollibium</taxon>
    </lineage>
</organism>
<comment type="cofactor">
    <cofactor evidence="14">
        <name>[3Fe-4S] cluster</name>
        <dbReference type="ChEBI" id="CHEBI:21137"/>
    </cofactor>
    <text evidence="14">Binds 1 [3Fe-4S] cluster.</text>
</comment>
<dbReference type="Pfam" id="PF13085">
    <property type="entry name" value="Fer2_3"/>
    <property type="match status" value="1"/>
</dbReference>